<dbReference type="CDD" id="cd11589">
    <property type="entry name" value="Agmatinase_like_1"/>
    <property type="match status" value="1"/>
</dbReference>
<protein>
    <submittedName>
        <fullName evidence="5">Arginase/agmatinase/formiminoglutamase</fullName>
    </submittedName>
</protein>
<name>A0A090E2C6_MESPL</name>
<feature type="binding site" evidence="3">
    <location>
        <position position="129"/>
    </location>
    <ligand>
        <name>Mn(2+)</name>
        <dbReference type="ChEBI" id="CHEBI:29035"/>
        <label>1</label>
    </ligand>
</feature>
<accession>A0A090E2C6</accession>
<dbReference type="InterPro" id="IPR006035">
    <property type="entry name" value="Ureohydrolase"/>
</dbReference>
<dbReference type="Gene3D" id="3.40.800.10">
    <property type="entry name" value="Ureohydrolase domain"/>
    <property type="match status" value="1"/>
</dbReference>
<keyword evidence="6" id="KW-1185">Reference proteome</keyword>
<organism evidence="5 6">
    <name type="scientific">Mesorhizobium plurifarium</name>
    <dbReference type="NCBI Taxonomy" id="69974"/>
    <lineage>
        <taxon>Bacteria</taxon>
        <taxon>Pseudomonadati</taxon>
        <taxon>Pseudomonadota</taxon>
        <taxon>Alphaproteobacteria</taxon>
        <taxon>Hyphomicrobiales</taxon>
        <taxon>Phyllobacteriaceae</taxon>
        <taxon>Mesorhizobium</taxon>
    </lineage>
</organism>
<keyword evidence="3" id="KW-0464">Manganese</keyword>
<reference evidence="6" key="1">
    <citation type="submission" date="2014-08" db="EMBL/GenBank/DDBJ databases">
        <authorList>
            <person name="Moulin L."/>
        </authorList>
    </citation>
    <scope>NUCLEOTIDE SEQUENCE [LARGE SCALE GENOMIC DNA]</scope>
</reference>
<evidence type="ECO:0000256" key="1">
    <source>
        <dbReference type="ARBA" id="ARBA00022723"/>
    </source>
</evidence>
<dbReference type="SUPFAM" id="SSF52768">
    <property type="entry name" value="Arginase/deacetylase"/>
    <property type="match status" value="1"/>
</dbReference>
<evidence type="ECO:0000256" key="2">
    <source>
        <dbReference type="ARBA" id="ARBA00022801"/>
    </source>
</evidence>
<dbReference type="PIRSF" id="PIRSF036979">
    <property type="entry name" value="Arginase"/>
    <property type="match status" value="1"/>
</dbReference>
<dbReference type="EMBL" id="CCMZ01000034">
    <property type="protein sequence ID" value="CDX23574.1"/>
    <property type="molecule type" value="Genomic_DNA"/>
</dbReference>
<dbReference type="InterPro" id="IPR023696">
    <property type="entry name" value="Ureohydrolase_dom_sf"/>
</dbReference>
<dbReference type="PANTHER" id="PTHR11358">
    <property type="entry name" value="ARGINASE/AGMATINASE"/>
    <property type="match status" value="1"/>
</dbReference>
<dbReference type="Proteomes" id="UP000045285">
    <property type="component" value="Unassembled WGS sequence"/>
</dbReference>
<keyword evidence="1 3" id="KW-0479">Metal-binding</keyword>
<evidence type="ECO:0000256" key="3">
    <source>
        <dbReference type="PIRSR" id="PIRSR036979-1"/>
    </source>
</evidence>
<feature type="binding site" evidence="3">
    <location>
        <position position="155"/>
    </location>
    <ligand>
        <name>Mn(2+)</name>
        <dbReference type="ChEBI" id="CHEBI:29035"/>
        <label>1</label>
    </ligand>
</feature>
<evidence type="ECO:0000313" key="6">
    <source>
        <dbReference type="Proteomes" id="UP000045285"/>
    </source>
</evidence>
<dbReference type="PROSITE" id="PS51409">
    <property type="entry name" value="ARGINASE_2"/>
    <property type="match status" value="1"/>
</dbReference>
<proteinExistence type="inferred from homology"/>
<sequence length="317" mass="34127">MSKLTTAPRDVFQTFMNFPLVEDLDALKADVAIIGMPYGDPYTIDELINDQTNAPTAVRRASKRISQALDRYDFDIGGPVFAGQDIKVVDVGDVPGNAADHVGHYKLAEAAIRKILAAGALPITIGGDHGIPIPIFRALDGEGPITLVQLDAHLDWRDNVNGVKEGYSSTIRRASEMKHIDKIFQVGVRGQGSARTEEVEAARAYGANIITTNEWQDIGTAALLKRIPDGGRYYLTIDADGLDPSVMPAVEGPQPGGITYRQTIELIQGLVGKGRLVGMDIVEIAPARDVNEITSMTAGHIILNVIGAAVRAGYFKR</sequence>
<dbReference type="AlphaFoldDB" id="A0A090E2C6"/>
<gene>
    <name evidence="5" type="ORF">MPL3356_40444</name>
</gene>
<feature type="binding site" evidence="3">
    <location>
        <position position="238"/>
    </location>
    <ligand>
        <name>Mn(2+)</name>
        <dbReference type="ChEBI" id="CHEBI:29035"/>
        <label>1</label>
    </ligand>
</feature>
<dbReference type="Pfam" id="PF00491">
    <property type="entry name" value="Arginase"/>
    <property type="match status" value="1"/>
</dbReference>
<keyword evidence="2" id="KW-0378">Hydrolase</keyword>
<dbReference type="GO" id="GO:0033389">
    <property type="term" value="P:putrescine biosynthetic process from arginine, via agmatine"/>
    <property type="evidence" value="ECO:0007669"/>
    <property type="project" value="TreeGrafter"/>
</dbReference>
<feature type="binding site" evidence="3">
    <location>
        <position position="153"/>
    </location>
    <ligand>
        <name>Mn(2+)</name>
        <dbReference type="ChEBI" id="CHEBI:29035"/>
        <label>1</label>
    </ligand>
</feature>
<dbReference type="GO" id="GO:0046872">
    <property type="term" value="F:metal ion binding"/>
    <property type="evidence" value="ECO:0007669"/>
    <property type="project" value="UniProtKB-KW"/>
</dbReference>
<feature type="binding site" evidence="3">
    <location>
        <position position="151"/>
    </location>
    <ligand>
        <name>Mn(2+)</name>
        <dbReference type="ChEBI" id="CHEBI:29035"/>
        <label>1</label>
    </ligand>
</feature>
<evidence type="ECO:0000256" key="4">
    <source>
        <dbReference type="PROSITE-ProRule" id="PRU00742"/>
    </source>
</evidence>
<dbReference type="GO" id="GO:0008783">
    <property type="term" value="F:agmatinase activity"/>
    <property type="evidence" value="ECO:0007669"/>
    <property type="project" value="TreeGrafter"/>
</dbReference>
<feature type="binding site" evidence="3">
    <location>
        <position position="240"/>
    </location>
    <ligand>
        <name>Mn(2+)</name>
        <dbReference type="ChEBI" id="CHEBI:29035"/>
        <label>1</label>
    </ligand>
</feature>
<evidence type="ECO:0000313" key="5">
    <source>
        <dbReference type="EMBL" id="CDX23574.1"/>
    </source>
</evidence>
<comment type="cofactor">
    <cofactor evidence="3">
        <name>Mn(2+)</name>
        <dbReference type="ChEBI" id="CHEBI:29035"/>
    </cofactor>
    <text evidence="3">Binds 2 manganese ions per subunit.</text>
</comment>
<comment type="similarity">
    <text evidence="4">Belongs to the arginase family.</text>
</comment>
<dbReference type="PANTHER" id="PTHR11358:SF26">
    <property type="entry name" value="GUANIDINO ACID HYDROLASE, MITOCHONDRIAL"/>
    <property type="match status" value="1"/>
</dbReference>